<evidence type="ECO:0000313" key="2">
    <source>
        <dbReference type="Proteomes" id="UP000789759"/>
    </source>
</evidence>
<keyword evidence="2" id="KW-1185">Reference proteome</keyword>
<organism evidence="1 2">
    <name type="scientific">Cetraspora pellucida</name>
    <dbReference type="NCBI Taxonomy" id="1433469"/>
    <lineage>
        <taxon>Eukaryota</taxon>
        <taxon>Fungi</taxon>
        <taxon>Fungi incertae sedis</taxon>
        <taxon>Mucoromycota</taxon>
        <taxon>Glomeromycotina</taxon>
        <taxon>Glomeromycetes</taxon>
        <taxon>Diversisporales</taxon>
        <taxon>Gigasporaceae</taxon>
        <taxon>Cetraspora</taxon>
    </lineage>
</organism>
<comment type="caution">
    <text evidence="1">The sequence shown here is derived from an EMBL/GenBank/DDBJ whole genome shotgun (WGS) entry which is preliminary data.</text>
</comment>
<feature type="non-terminal residue" evidence="1">
    <location>
        <position position="1"/>
    </location>
</feature>
<name>A0A9N9ALL3_9GLOM</name>
<dbReference type="AlphaFoldDB" id="A0A9N9ALL3"/>
<dbReference type="EMBL" id="CAJVQA010002117">
    <property type="protein sequence ID" value="CAG8537225.1"/>
    <property type="molecule type" value="Genomic_DNA"/>
</dbReference>
<reference evidence="1" key="1">
    <citation type="submission" date="2021-06" db="EMBL/GenBank/DDBJ databases">
        <authorList>
            <person name="Kallberg Y."/>
            <person name="Tangrot J."/>
            <person name="Rosling A."/>
        </authorList>
    </citation>
    <scope>NUCLEOTIDE SEQUENCE</scope>
    <source>
        <strain evidence="1">FL966</strain>
    </source>
</reference>
<accession>A0A9N9ALL3</accession>
<dbReference type="Proteomes" id="UP000789759">
    <property type="component" value="Unassembled WGS sequence"/>
</dbReference>
<evidence type="ECO:0000313" key="1">
    <source>
        <dbReference type="EMBL" id="CAG8537225.1"/>
    </source>
</evidence>
<protein>
    <submittedName>
        <fullName evidence="1">16655_t:CDS:1</fullName>
    </submittedName>
</protein>
<gene>
    <name evidence="1" type="ORF">CPELLU_LOCUS4126</name>
</gene>
<sequence>EILLNSEIDSLDINQIILAHSCKSIEAIIVGKNKVEFSKVDEGMDT</sequence>
<proteinExistence type="predicted"/>